<organism evidence="7 8">
    <name type="scientific">Aliarcobacter butzleri</name>
    <dbReference type="NCBI Taxonomy" id="28197"/>
    <lineage>
        <taxon>Bacteria</taxon>
        <taxon>Pseudomonadati</taxon>
        <taxon>Campylobacterota</taxon>
        <taxon>Epsilonproteobacteria</taxon>
        <taxon>Campylobacterales</taxon>
        <taxon>Arcobacteraceae</taxon>
        <taxon>Aliarcobacter</taxon>
    </lineage>
</organism>
<dbReference type="GO" id="GO:0005886">
    <property type="term" value="C:plasma membrane"/>
    <property type="evidence" value="ECO:0007669"/>
    <property type="project" value="UniProtKB-SubCell"/>
</dbReference>
<protein>
    <submittedName>
        <fullName evidence="7">Oligosaccharide flippase family protein</fullName>
    </submittedName>
</protein>
<dbReference type="RefSeq" id="WP_152060310.1">
    <property type="nucleotide sequence ID" value="NZ_CABVSN010000025.1"/>
</dbReference>
<dbReference type="InterPro" id="IPR050833">
    <property type="entry name" value="Poly_Biosynth_Transport"/>
</dbReference>
<feature type="transmembrane region" description="Helical" evidence="6">
    <location>
        <begin position="79"/>
        <end position="101"/>
    </location>
</feature>
<gene>
    <name evidence="7" type="ORF">PT517_10930</name>
</gene>
<dbReference type="EMBL" id="JAQTJK010000016">
    <property type="protein sequence ID" value="MDK2042289.1"/>
    <property type="molecule type" value="Genomic_DNA"/>
</dbReference>
<feature type="transmembrane region" description="Helical" evidence="6">
    <location>
        <begin position="391"/>
        <end position="414"/>
    </location>
</feature>
<feature type="transmembrane region" description="Helical" evidence="6">
    <location>
        <begin position="12"/>
        <end position="36"/>
    </location>
</feature>
<evidence type="ECO:0000313" key="7">
    <source>
        <dbReference type="EMBL" id="MDK2042289.1"/>
    </source>
</evidence>
<evidence type="ECO:0000256" key="4">
    <source>
        <dbReference type="ARBA" id="ARBA00022989"/>
    </source>
</evidence>
<keyword evidence="2" id="KW-1003">Cell membrane</keyword>
<feature type="transmembrane region" description="Helical" evidence="6">
    <location>
        <begin position="297"/>
        <end position="324"/>
    </location>
</feature>
<evidence type="ECO:0000256" key="6">
    <source>
        <dbReference type="SAM" id="Phobius"/>
    </source>
</evidence>
<reference evidence="7" key="1">
    <citation type="journal article" date="2023" name="Antibiotics">
        <title>Genomic Characterization of Antibiotic-Resistant Campylobacterales Isolated from Chilean Poultry Meat.</title>
        <authorList>
            <person name="Concha-Toloza M."/>
            <person name="Lopez-Cantillo M."/>
            <person name="Molina-Mora J.A."/>
            <person name="Collado L."/>
        </authorList>
    </citation>
    <scope>NUCLEOTIDE SEQUENCE</scope>
    <source>
        <strain evidence="7">FR1p153A2</strain>
    </source>
</reference>
<evidence type="ECO:0000256" key="5">
    <source>
        <dbReference type="ARBA" id="ARBA00023136"/>
    </source>
</evidence>
<comment type="subcellular location">
    <subcellularLocation>
        <location evidence="1">Cell membrane</location>
        <topology evidence="1">Multi-pass membrane protein</topology>
    </subcellularLocation>
</comment>
<accession>A0AAW6VJB0</accession>
<feature type="transmembrane region" description="Helical" evidence="6">
    <location>
        <begin position="42"/>
        <end position="59"/>
    </location>
</feature>
<feature type="transmembrane region" description="Helical" evidence="6">
    <location>
        <begin position="368"/>
        <end position="385"/>
    </location>
</feature>
<sequence>MLRNKSEFTKNILTLMTGTAIAQAIPIAISPILTRIYAPEDFGVFALFVAIVSILGSIVNAKYELAIMLPKKDEDAINIFALGFIITCMITFASLILVIVFNEYFTNFLGNEAIRIWLYFVPIALFFTGMFNILNYFNNRRKNYKDLRNAIILKSIVLSIVQIIVGFVKSGASGLISGQILSNMFANMKLARNILKDKILVSKIRKEKIIALAKRYKNFPKYNLPSSFADTFSQQLPFFFITKFFSLSINGYFSFAQKIISLPSSFIAKSISQVFFQKISENRNRRIRNLDFLKKTIIKLFIIILPISTILFLFAPTIFTVAFGKEWIKAGEIAKYLSVSLIIIFISSTLSVTLVVYEKLKILAIWQYFYLLSIIMLFIICYYFKFIFEDFLLLLIILESILYSIYLYLIYYTIKKEDEKL</sequence>
<evidence type="ECO:0000256" key="3">
    <source>
        <dbReference type="ARBA" id="ARBA00022692"/>
    </source>
</evidence>
<reference evidence="7" key="2">
    <citation type="submission" date="2023-02" db="EMBL/GenBank/DDBJ databases">
        <authorList>
            <person name="Concha-Toloza M."/>
            <person name="Lopez-Cantillo M."/>
            <person name="Molina-Mora J."/>
            <person name="Collado L."/>
        </authorList>
    </citation>
    <scope>NUCLEOTIDE SEQUENCE</scope>
    <source>
        <strain evidence="7">FR1p153A2</strain>
    </source>
</reference>
<evidence type="ECO:0000256" key="1">
    <source>
        <dbReference type="ARBA" id="ARBA00004651"/>
    </source>
</evidence>
<keyword evidence="3 6" id="KW-0812">Transmembrane</keyword>
<dbReference type="Proteomes" id="UP001237501">
    <property type="component" value="Unassembled WGS sequence"/>
</dbReference>
<dbReference type="PANTHER" id="PTHR30250:SF28">
    <property type="entry name" value="POLYSACCHARIDE BIOSYNTHESIS PROTEIN"/>
    <property type="match status" value="1"/>
</dbReference>
<proteinExistence type="predicted"/>
<keyword evidence="5 6" id="KW-0472">Membrane</keyword>
<dbReference type="PANTHER" id="PTHR30250">
    <property type="entry name" value="PST FAMILY PREDICTED COLANIC ACID TRANSPORTER"/>
    <property type="match status" value="1"/>
</dbReference>
<dbReference type="AlphaFoldDB" id="A0AAW6VJB0"/>
<name>A0AAW6VJB0_9BACT</name>
<dbReference type="Pfam" id="PF13440">
    <property type="entry name" value="Polysacc_synt_3"/>
    <property type="match status" value="1"/>
</dbReference>
<feature type="transmembrane region" description="Helical" evidence="6">
    <location>
        <begin position="336"/>
        <end position="356"/>
    </location>
</feature>
<evidence type="ECO:0000256" key="2">
    <source>
        <dbReference type="ARBA" id="ARBA00022475"/>
    </source>
</evidence>
<comment type="caution">
    <text evidence="7">The sequence shown here is derived from an EMBL/GenBank/DDBJ whole genome shotgun (WGS) entry which is preliminary data.</text>
</comment>
<evidence type="ECO:0000313" key="8">
    <source>
        <dbReference type="Proteomes" id="UP001237501"/>
    </source>
</evidence>
<feature type="transmembrane region" description="Helical" evidence="6">
    <location>
        <begin position="149"/>
        <end position="168"/>
    </location>
</feature>
<feature type="transmembrane region" description="Helical" evidence="6">
    <location>
        <begin position="116"/>
        <end position="137"/>
    </location>
</feature>
<keyword evidence="4 6" id="KW-1133">Transmembrane helix</keyword>